<accession>A0ABD1V207</accession>
<reference evidence="2" key="1">
    <citation type="submission" date="2024-07" db="EMBL/GenBank/DDBJ databases">
        <title>Two chromosome-level genome assemblies of Korean endemic species Abeliophyllum distichum and Forsythia ovata (Oleaceae).</title>
        <authorList>
            <person name="Jang H."/>
        </authorList>
    </citation>
    <scope>NUCLEOTIDE SEQUENCE [LARGE SCALE GENOMIC DNA]</scope>
</reference>
<gene>
    <name evidence="1" type="ORF">Adt_04682</name>
</gene>
<dbReference type="EMBL" id="JBFOLK010000002">
    <property type="protein sequence ID" value="KAL2531331.1"/>
    <property type="molecule type" value="Genomic_DNA"/>
</dbReference>
<dbReference type="PANTHER" id="PTHR47592:SF27">
    <property type="entry name" value="OS08G0421700 PROTEIN"/>
    <property type="match status" value="1"/>
</dbReference>
<proteinExistence type="predicted"/>
<protein>
    <submittedName>
        <fullName evidence="1">Uncharacterized protein</fullName>
    </submittedName>
</protein>
<evidence type="ECO:0000313" key="2">
    <source>
        <dbReference type="Proteomes" id="UP001604336"/>
    </source>
</evidence>
<keyword evidence="2" id="KW-1185">Reference proteome</keyword>
<comment type="caution">
    <text evidence="1">The sequence shown here is derived from an EMBL/GenBank/DDBJ whole genome shotgun (WGS) entry which is preliminary data.</text>
</comment>
<name>A0ABD1V207_9LAMI</name>
<sequence length="127" mass="14503">MATDPITEVVATENQTVAQVPITQNVTRTTAPTMNIPVNHGEKSEKFNGLNFKRWQQKMLFYLTTLNLTRFLTENAPKLNEGEKDIQTVSAIEAWKHSDFLCRNYVMNGLTDLLYNVYSSMKTAKEL</sequence>
<organism evidence="1 2">
    <name type="scientific">Abeliophyllum distichum</name>
    <dbReference type="NCBI Taxonomy" id="126358"/>
    <lineage>
        <taxon>Eukaryota</taxon>
        <taxon>Viridiplantae</taxon>
        <taxon>Streptophyta</taxon>
        <taxon>Embryophyta</taxon>
        <taxon>Tracheophyta</taxon>
        <taxon>Spermatophyta</taxon>
        <taxon>Magnoliopsida</taxon>
        <taxon>eudicotyledons</taxon>
        <taxon>Gunneridae</taxon>
        <taxon>Pentapetalae</taxon>
        <taxon>asterids</taxon>
        <taxon>lamiids</taxon>
        <taxon>Lamiales</taxon>
        <taxon>Oleaceae</taxon>
        <taxon>Forsythieae</taxon>
        <taxon>Abeliophyllum</taxon>
    </lineage>
</organism>
<dbReference type="Proteomes" id="UP001604336">
    <property type="component" value="Unassembled WGS sequence"/>
</dbReference>
<dbReference type="AlphaFoldDB" id="A0ABD1V207"/>
<dbReference type="PANTHER" id="PTHR47592">
    <property type="entry name" value="PBF68 PROTEIN"/>
    <property type="match status" value="1"/>
</dbReference>
<evidence type="ECO:0000313" key="1">
    <source>
        <dbReference type="EMBL" id="KAL2531331.1"/>
    </source>
</evidence>